<comment type="caution">
    <text evidence="1">The sequence shown here is derived from an EMBL/GenBank/DDBJ whole genome shotgun (WGS) entry which is preliminary data.</text>
</comment>
<dbReference type="Proteomes" id="UP001168528">
    <property type="component" value="Unassembled WGS sequence"/>
</dbReference>
<sequence length="191" mass="22418">MNQELTLLFDEDQQECLNQPPDSTPEHKAMRMRIKARIAKVQAIIESATRLSGEDYFYACIIFLHGDCPEDFWQAYTCALKSVELQYAPARKLAAAAYDRWLMYQGKPQKYGLQYVPDGTRLRVWDVDPQTTDAERADWDVPPLEELYEHAQQLTKTYDLSKIDMHNKPQWLKDAIKRWQAEENSYTNKNH</sequence>
<gene>
    <name evidence="1" type="ORF">Q0590_16250</name>
</gene>
<dbReference type="RefSeq" id="WP_302038628.1">
    <property type="nucleotide sequence ID" value="NZ_JAUKPO010000008.1"/>
</dbReference>
<reference evidence="1" key="1">
    <citation type="submission" date="2023-07" db="EMBL/GenBank/DDBJ databases">
        <title>The genome sequence of Rhodocytophaga aerolata KACC 12507.</title>
        <authorList>
            <person name="Zhang X."/>
        </authorList>
    </citation>
    <scope>NUCLEOTIDE SEQUENCE</scope>
    <source>
        <strain evidence="1">KACC 12507</strain>
    </source>
</reference>
<evidence type="ECO:0000313" key="2">
    <source>
        <dbReference type="Proteomes" id="UP001168528"/>
    </source>
</evidence>
<name>A0ABT8R6U7_9BACT</name>
<accession>A0ABT8R6U7</accession>
<protein>
    <submittedName>
        <fullName evidence="1">Uncharacterized protein</fullName>
    </submittedName>
</protein>
<evidence type="ECO:0000313" key="1">
    <source>
        <dbReference type="EMBL" id="MDO1447824.1"/>
    </source>
</evidence>
<keyword evidence="2" id="KW-1185">Reference proteome</keyword>
<proteinExistence type="predicted"/>
<organism evidence="1 2">
    <name type="scientific">Rhodocytophaga aerolata</name>
    <dbReference type="NCBI Taxonomy" id="455078"/>
    <lineage>
        <taxon>Bacteria</taxon>
        <taxon>Pseudomonadati</taxon>
        <taxon>Bacteroidota</taxon>
        <taxon>Cytophagia</taxon>
        <taxon>Cytophagales</taxon>
        <taxon>Rhodocytophagaceae</taxon>
        <taxon>Rhodocytophaga</taxon>
    </lineage>
</organism>
<dbReference type="EMBL" id="JAUKPO010000008">
    <property type="protein sequence ID" value="MDO1447824.1"/>
    <property type="molecule type" value="Genomic_DNA"/>
</dbReference>